<reference evidence="3 4" key="1">
    <citation type="journal article" date="2014" name="Am. J. Bot.">
        <title>Genome assembly and annotation for red clover (Trifolium pratense; Fabaceae).</title>
        <authorList>
            <person name="Istvanek J."/>
            <person name="Jaros M."/>
            <person name="Krenek A."/>
            <person name="Repkova J."/>
        </authorList>
    </citation>
    <scope>NUCLEOTIDE SEQUENCE [LARGE SCALE GENOMIC DNA]</scope>
    <source>
        <strain evidence="4">cv. Tatra</strain>
        <tissue evidence="3">Young leaves</tissue>
    </source>
</reference>
<dbReference type="Pfam" id="PF07727">
    <property type="entry name" value="RVT_2"/>
    <property type="match status" value="1"/>
</dbReference>
<protein>
    <recommendedName>
        <fullName evidence="2">Reverse transcriptase Ty1/copia-type domain-containing protein</fullName>
    </recommendedName>
</protein>
<reference evidence="3 4" key="2">
    <citation type="journal article" date="2017" name="Front. Plant Sci.">
        <title>Gene Classification and Mining of Molecular Markers Useful in Red Clover (Trifolium pratense) Breeding.</title>
        <authorList>
            <person name="Istvanek J."/>
            <person name="Dluhosova J."/>
            <person name="Dluhos P."/>
            <person name="Patkova L."/>
            <person name="Nedelnik J."/>
            <person name="Repkova J."/>
        </authorList>
    </citation>
    <scope>NUCLEOTIDE SEQUENCE [LARGE SCALE GENOMIC DNA]</scope>
    <source>
        <strain evidence="4">cv. Tatra</strain>
        <tissue evidence="3">Young leaves</tissue>
    </source>
</reference>
<dbReference type="Proteomes" id="UP000236291">
    <property type="component" value="Unassembled WGS sequence"/>
</dbReference>
<evidence type="ECO:0000256" key="1">
    <source>
        <dbReference type="SAM" id="MobiDB-lite"/>
    </source>
</evidence>
<proteinExistence type="predicted"/>
<dbReference type="InterPro" id="IPR013103">
    <property type="entry name" value="RVT_2"/>
</dbReference>
<dbReference type="ExpressionAtlas" id="A0A2K3NVE4">
    <property type="expression patterns" value="baseline"/>
</dbReference>
<feature type="region of interest" description="Disordered" evidence="1">
    <location>
        <begin position="1"/>
        <end position="22"/>
    </location>
</feature>
<accession>A0A2K3NVE4</accession>
<feature type="compositionally biased region" description="Acidic residues" evidence="1">
    <location>
        <begin position="1"/>
        <end position="11"/>
    </location>
</feature>
<feature type="non-terminal residue" evidence="3">
    <location>
        <position position="1"/>
    </location>
</feature>
<dbReference type="EMBL" id="ASHM01001621">
    <property type="protein sequence ID" value="PNY06992.1"/>
    <property type="molecule type" value="Genomic_DNA"/>
</dbReference>
<sequence length="203" mass="23054">NLENDESDEIIEMPQNDEPSKENSFKVGYKIWKGKSRDSKEYIGCSRSSKWRGVVLEETKALEKNKTWSVMTLPDDKTVGRKWVFTAKYNLDGSIERVLLSLAANLDWSLHQLDVKNAFLNGDQEEVYMDSPPGFEDKFGSKLGRNNEAVVELEREITNCLGGSQGVEDGIEDISDYMGQRGIKENLTNDVNILVLRWNLVAE</sequence>
<feature type="domain" description="Reverse transcriptase Ty1/copia-type" evidence="2">
    <location>
        <begin position="95"/>
        <end position="150"/>
    </location>
</feature>
<evidence type="ECO:0000313" key="4">
    <source>
        <dbReference type="Proteomes" id="UP000236291"/>
    </source>
</evidence>
<name>A0A2K3NVE4_TRIPR</name>
<organism evidence="3 4">
    <name type="scientific">Trifolium pratense</name>
    <name type="common">Red clover</name>
    <dbReference type="NCBI Taxonomy" id="57577"/>
    <lineage>
        <taxon>Eukaryota</taxon>
        <taxon>Viridiplantae</taxon>
        <taxon>Streptophyta</taxon>
        <taxon>Embryophyta</taxon>
        <taxon>Tracheophyta</taxon>
        <taxon>Spermatophyta</taxon>
        <taxon>Magnoliopsida</taxon>
        <taxon>eudicotyledons</taxon>
        <taxon>Gunneridae</taxon>
        <taxon>Pentapetalae</taxon>
        <taxon>rosids</taxon>
        <taxon>fabids</taxon>
        <taxon>Fabales</taxon>
        <taxon>Fabaceae</taxon>
        <taxon>Papilionoideae</taxon>
        <taxon>50 kb inversion clade</taxon>
        <taxon>NPAAA clade</taxon>
        <taxon>Hologalegina</taxon>
        <taxon>IRL clade</taxon>
        <taxon>Trifolieae</taxon>
        <taxon>Trifolium</taxon>
    </lineage>
</organism>
<comment type="caution">
    <text evidence="3">The sequence shown here is derived from an EMBL/GenBank/DDBJ whole genome shotgun (WGS) entry which is preliminary data.</text>
</comment>
<dbReference type="AlphaFoldDB" id="A0A2K3NVE4"/>
<gene>
    <name evidence="3" type="ORF">L195_g003475</name>
</gene>
<evidence type="ECO:0000313" key="3">
    <source>
        <dbReference type="EMBL" id="PNY06992.1"/>
    </source>
</evidence>
<dbReference type="STRING" id="57577.A0A2K3NVE4"/>
<evidence type="ECO:0000259" key="2">
    <source>
        <dbReference type="Pfam" id="PF07727"/>
    </source>
</evidence>